<sequence>MILKPLLTFSAIRPPYYTPVKTTRSLRPTIKIGKDRFQLTLNVRQFNKDELKVKAHPEYVTIEGKQEKNTAQGYLLRQFVRKFKLPDGCEPSKIESRLSTDGVLTIVAPRASHEASLPLEPVSVPINYGKDDRKQIQVEAKPDERVGPGAPYCSAFPKVKARPK</sequence>
<evidence type="ECO:0000313" key="6">
    <source>
        <dbReference type="Proteomes" id="UP000322000"/>
    </source>
</evidence>
<evidence type="ECO:0000256" key="2">
    <source>
        <dbReference type="PROSITE-ProRule" id="PRU00285"/>
    </source>
</evidence>
<dbReference type="SUPFAM" id="SSF49764">
    <property type="entry name" value="HSP20-like chaperones"/>
    <property type="match status" value="1"/>
</dbReference>
<dbReference type="GO" id="GO:0005634">
    <property type="term" value="C:nucleus"/>
    <property type="evidence" value="ECO:0007669"/>
    <property type="project" value="TreeGrafter"/>
</dbReference>
<evidence type="ECO:0000256" key="4">
    <source>
        <dbReference type="SAM" id="MobiDB-lite"/>
    </source>
</evidence>
<dbReference type="Proteomes" id="UP000322000">
    <property type="component" value="Chromosome 10"/>
</dbReference>
<dbReference type="GO" id="GO:0005737">
    <property type="term" value="C:cytoplasm"/>
    <property type="evidence" value="ECO:0007669"/>
    <property type="project" value="TreeGrafter"/>
</dbReference>
<comment type="similarity">
    <text evidence="2 3">Belongs to the small heat shock protein (HSP20) family.</text>
</comment>
<evidence type="ECO:0000256" key="1">
    <source>
        <dbReference type="ARBA" id="ARBA00023016"/>
    </source>
</evidence>
<evidence type="ECO:0000259" key="5">
    <source>
        <dbReference type="PROSITE" id="PS01031"/>
    </source>
</evidence>
<evidence type="ECO:0000313" key="7">
    <source>
        <dbReference type="RefSeq" id="XP_026733882.1"/>
    </source>
</evidence>
<dbReference type="OrthoDB" id="1431247at2759"/>
<evidence type="ECO:0000256" key="3">
    <source>
        <dbReference type="RuleBase" id="RU003616"/>
    </source>
</evidence>
<dbReference type="InterPro" id="IPR008978">
    <property type="entry name" value="HSP20-like_chaperone"/>
</dbReference>
<organism evidence="6 7">
    <name type="scientific">Trichoplusia ni</name>
    <name type="common">Cabbage looper</name>
    <dbReference type="NCBI Taxonomy" id="7111"/>
    <lineage>
        <taxon>Eukaryota</taxon>
        <taxon>Metazoa</taxon>
        <taxon>Ecdysozoa</taxon>
        <taxon>Arthropoda</taxon>
        <taxon>Hexapoda</taxon>
        <taxon>Insecta</taxon>
        <taxon>Pterygota</taxon>
        <taxon>Neoptera</taxon>
        <taxon>Endopterygota</taxon>
        <taxon>Lepidoptera</taxon>
        <taxon>Glossata</taxon>
        <taxon>Ditrysia</taxon>
        <taxon>Noctuoidea</taxon>
        <taxon>Noctuidae</taxon>
        <taxon>Plusiinae</taxon>
        <taxon>Trichoplusia</taxon>
    </lineage>
</organism>
<dbReference type="KEGG" id="tnl:113498141"/>
<dbReference type="PRINTS" id="PR00299">
    <property type="entry name" value="ACRYSTALLIN"/>
</dbReference>
<dbReference type="RefSeq" id="XP_026733882.1">
    <property type="nucleotide sequence ID" value="XM_026878081.1"/>
</dbReference>
<dbReference type="InParanoid" id="A0A7E5W021"/>
<feature type="region of interest" description="Disordered" evidence="4">
    <location>
        <begin position="139"/>
        <end position="164"/>
    </location>
</feature>
<proteinExistence type="inferred from homology"/>
<keyword evidence="6" id="KW-1185">Reference proteome</keyword>
<accession>A0A7E5W021</accession>
<dbReference type="GeneID" id="113498141"/>
<keyword evidence="1" id="KW-0346">Stress response</keyword>
<dbReference type="CDD" id="cd06526">
    <property type="entry name" value="metazoan_ACD"/>
    <property type="match status" value="1"/>
</dbReference>
<dbReference type="GO" id="GO:0009408">
    <property type="term" value="P:response to heat"/>
    <property type="evidence" value="ECO:0007669"/>
    <property type="project" value="TreeGrafter"/>
</dbReference>
<name>A0A7E5W021_TRINI</name>
<dbReference type="GO" id="GO:0042026">
    <property type="term" value="P:protein refolding"/>
    <property type="evidence" value="ECO:0007669"/>
    <property type="project" value="TreeGrafter"/>
</dbReference>
<protein>
    <submittedName>
        <fullName evidence="7">Protein lethal(2)essential for life-like</fullName>
    </submittedName>
</protein>
<dbReference type="Gene3D" id="2.60.40.790">
    <property type="match status" value="1"/>
</dbReference>
<dbReference type="GO" id="GO:0051082">
    <property type="term" value="F:unfolded protein binding"/>
    <property type="evidence" value="ECO:0007669"/>
    <property type="project" value="TreeGrafter"/>
</dbReference>
<dbReference type="InterPro" id="IPR001436">
    <property type="entry name" value="Alpha-crystallin/sHSP_animal"/>
</dbReference>
<dbReference type="PANTHER" id="PTHR45640">
    <property type="entry name" value="HEAT SHOCK PROTEIN HSP-12.2-RELATED"/>
    <property type="match status" value="1"/>
</dbReference>
<dbReference type="AlphaFoldDB" id="A0A7E5W021"/>
<dbReference type="Pfam" id="PF00011">
    <property type="entry name" value="HSP20"/>
    <property type="match status" value="1"/>
</dbReference>
<feature type="domain" description="SHSP" evidence="5">
    <location>
        <begin position="17"/>
        <end position="127"/>
    </location>
</feature>
<dbReference type="PROSITE" id="PS01031">
    <property type="entry name" value="SHSP"/>
    <property type="match status" value="1"/>
</dbReference>
<dbReference type="PANTHER" id="PTHR45640:SF13">
    <property type="entry name" value="HEAT SHOCK PROTEIN 22-RELATED"/>
    <property type="match status" value="1"/>
</dbReference>
<dbReference type="InterPro" id="IPR002068">
    <property type="entry name" value="A-crystallin/Hsp20_dom"/>
</dbReference>
<reference evidence="7" key="1">
    <citation type="submission" date="2025-08" db="UniProtKB">
        <authorList>
            <consortium name="RefSeq"/>
        </authorList>
    </citation>
    <scope>IDENTIFICATION</scope>
</reference>
<gene>
    <name evidence="7" type="primary">LOC113498141</name>
</gene>